<evidence type="ECO:0000256" key="1">
    <source>
        <dbReference type="SAM" id="SignalP"/>
    </source>
</evidence>
<evidence type="ECO:0000313" key="3">
    <source>
        <dbReference type="EMBL" id="BBO19641.1"/>
    </source>
</evidence>
<dbReference type="EMBL" id="AP021857">
    <property type="protein sequence ID" value="BBO19641.1"/>
    <property type="molecule type" value="Genomic_DNA"/>
</dbReference>
<feature type="signal peptide" evidence="1">
    <location>
        <begin position="1"/>
        <end position="23"/>
    </location>
</feature>
<dbReference type="Pfam" id="PF17680">
    <property type="entry name" value="FlgO"/>
    <property type="match status" value="1"/>
</dbReference>
<evidence type="ECO:0000259" key="2">
    <source>
        <dbReference type="Pfam" id="PF17680"/>
    </source>
</evidence>
<gene>
    <name evidence="3" type="ORF">DSYM_03400</name>
</gene>
<feature type="domain" description="FlgO" evidence="2">
    <location>
        <begin position="35"/>
        <end position="164"/>
    </location>
</feature>
<proteinExistence type="predicted"/>
<sequence>MRKTIVLLSAAVLSACAGPSYQAAETSEFTQANYAAVDKLISAPAVPIEKNIPLLVATIVNIDALNQSSRLGRLVSEQIAARLTQRGYNVVEMKLRSNVYIREGTGELLLSRDVRDLSKSHNAQAVVVGNYAVASGYVYLTLKAVAVTDNRVVAAVNYLLPLTENNKALLAQQRE</sequence>
<evidence type="ECO:0000313" key="4">
    <source>
        <dbReference type="Proteomes" id="UP000662914"/>
    </source>
</evidence>
<organism evidence="3 4">
    <name type="scientific">Candidatus Desulfobacillus denitrificans</name>
    <dbReference type="NCBI Taxonomy" id="2608985"/>
    <lineage>
        <taxon>Bacteria</taxon>
        <taxon>Pseudomonadati</taxon>
        <taxon>Pseudomonadota</taxon>
        <taxon>Betaproteobacteria</taxon>
        <taxon>Candidatus Desulfobacillus</taxon>
    </lineage>
</organism>
<dbReference type="InterPro" id="IPR041215">
    <property type="entry name" value="FlgO_dom"/>
</dbReference>
<feature type="chain" id="PRO_5035149818" description="FlgO domain-containing protein" evidence="1">
    <location>
        <begin position="24"/>
        <end position="175"/>
    </location>
</feature>
<dbReference type="KEGG" id="ddz:DSYM_03400"/>
<reference evidence="3" key="1">
    <citation type="journal article" name="DNA Res.">
        <title>The physiological potential of anammox bacteria as revealed by their core genome structure.</title>
        <authorList>
            <person name="Okubo T."/>
            <person name="Toyoda A."/>
            <person name="Fukuhara K."/>
            <person name="Uchiyama I."/>
            <person name="Harigaya Y."/>
            <person name="Kuroiwa M."/>
            <person name="Suzuki T."/>
            <person name="Murakami Y."/>
            <person name="Suwa Y."/>
            <person name="Takami H."/>
        </authorList>
    </citation>
    <scope>NUCLEOTIDE SEQUENCE</scope>
    <source>
        <strain evidence="3">317325-3</strain>
    </source>
</reference>
<name>A0A809S271_9PROT</name>
<dbReference type="Proteomes" id="UP000662914">
    <property type="component" value="Chromosome"/>
</dbReference>
<protein>
    <recommendedName>
        <fullName evidence="2">FlgO domain-containing protein</fullName>
    </recommendedName>
</protein>
<dbReference type="AlphaFoldDB" id="A0A809S271"/>
<dbReference type="PROSITE" id="PS51257">
    <property type="entry name" value="PROKAR_LIPOPROTEIN"/>
    <property type="match status" value="1"/>
</dbReference>
<keyword evidence="1" id="KW-0732">Signal</keyword>
<accession>A0A809S271</accession>